<gene>
    <name evidence="7" type="ORF">ABHF33_11305</name>
</gene>
<dbReference type="NCBIfam" id="TIGR01730">
    <property type="entry name" value="RND_mfp"/>
    <property type="match status" value="1"/>
</dbReference>
<feature type="signal peptide" evidence="4">
    <location>
        <begin position="1"/>
        <end position="20"/>
    </location>
</feature>
<evidence type="ECO:0000256" key="2">
    <source>
        <dbReference type="ARBA" id="ARBA00009477"/>
    </source>
</evidence>
<dbReference type="AlphaFoldDB" id="A0AAU7F7S5"/>
<keyword evidence="4" id="KW-0732">Signal</keyword>
<dbReference type="Gene3D" id="2.40.30.170">
    <property type="match status" value="1"/>
</dbReference>
<reference evidence="7" key="1">
    <citation type="submission" date="2024-05" db="EMBL/GenBank/DDBJ databases">
        <authorList>
            <person name="Yang L."/>
            <person name="Pan L."/>
        </authorList>
    </citation>
    <scope>NUCLEOTIDE SEQUENCE</scope>
    <source>
        <strain evidence="7">FCG-7</strain>
    </source>
</reference>
<dbReference type="Pfam" id="PF25944">
    <property type="entry name" value="Beta-barrel_RND"/>
    <property type="match status" value="1"/>
</dbReference>
<dbReference type="PROSITE" id="PS51257">
    <property type="entry name" value="PROKAR_LIPOPROTEIN"/>
    <property type="match status" value="1"/>
</dbReference>
<dbReference type="RefSeq" id="WP_348944067.1">
    <property type="nucleotide sequence ID" value="NZ_CP157355.1"/>
</dbReference>
<evidence type="ECO:0000256" key="3">
    <source>
        <dbReference type="SAM" id="MobiDB-lite"/>
    </source>
</evidence>
<organism evidence="7">
    <name type="scientific">Chitinibacter mangrovi</name>
    <dbReference type="NCBI Taxonomy" id="3153927"/>
    <lineage>
        <taxon>Bacteria</taxon>
        <taxon>Pseudomonadati</taxon>
        <taxon>Pseudomonadota</taxon>
        <taxon>Betaproteobacteria</taxon>
        <taxon>Neisseriales</taxon>
        <taxon>Chitinibacteraceae</taxon>
        <taxon>Chitinibacter</taxon>
    </lineage>
</organism>
<feature type="domain" description="Multidrug resistance protein MdtA-like beta-barrel" evidence="6">
    <location>
        <begin position="211"/>
        <end position="289"/>
    </location>
</feature>
<comment type="similarity">
    <text evidence="2">Belongs to the membrane fusion protein (MFP) (TC 8.A.1) family.</text>
</comment>
<evidence type="ECO:0000256" key="1">
    <source>
        <dbReference type="ARBA" id="ARBA00004236"/>
    </source>
</evidence>
<sequence>MMTRTRTPLLGTLLVCSLLAACGQGGSNKPAGKNERPTVVVSSVVKAGELPRIITTNGHVEAVQMIDIRSQISAQLASVHFKEGDEVRAGQLLFTLDSRIDAAQAQRSKATVMQVNAQLLEADRNLARSIELAQAKFISPSAVDTARAKADALRAQLAAAKADQAASTAQLSYTRIVAPFAGRTGKINARSGSLVQANSSEPLVTLTQLDPVRISFSVAERDLPALLAAPAGIGVEASLPDGSVRQGKLVFLDSMVDKSSGTVLAKAEFANGDRQLWPGLSTGIKVQLGMEQGLILPLQAIQTGPEQRFVYRIAADGKAQVQAVQVLRIHEGQALISGVEAGTKVIREGGQNVRPGGAVSEASRPAAASGVQSR</sequence>
<evidence type="ECO:0000259" key="6">
    <source>
        <dbReference type="Pfam" id="PF25944"/>
    </source>
</evidence>
<feature type="region of interest" description="Disordered" evidence="3">
    <location>
        <begin position="350"/>
        <end position="374"/>
    </location>
</feature>
<dbReference type="InterPro" id="IPR006143">
    <property type="entry name" value="RND_pump_MFP"/>
</dbReference>
<accession>A0AAU7F7S5</accession>
<dbReference type="PANTHER" id="PTHR30469:SF36">
    <property type="entry name" value="BLL3903 PROTEIN"/>
    <property type="match status" value="1"/>
</dbReference>
<dbReference type="SUPFAM" id="SSF111369">
    <property type="entry name" value="HlyD-like secretion proteins"/>
    <property type="match status" value="1"/>
</dbReference>
<dbReference type="EMBL" id="CP157355">
    <property type="protein sequence ID" value="XBL99654.1"/>
    <property type="molecule type" value="Genomic_DNA"/>
</dbReference>
<feature type="chain" id="PRO_5043346929" evidence="4">
    <location>
        <begin position="21"/>
        <end position="374"/>
    </location>
</feature>
<dbReference type="Gene3D" id="1.10.287.470">
    <property type="entry name" value="Helix hairpin bin"/>
    <property type="match status" value="1"/>
</dbReference>
<dbReference type="GO" id="GO:0015562">
    <property type="term" value="F:efflux transmembrane transporter activity"/>
    <property type="evidence" value="ECO:0007669"/>
    <property type="project" value="TreeGrafter"/>
</dbReference>
<dbReference type="Gene3D" id="2.40.50.100">
    <property type="match status" value="1"/>
</dbReference>
<dbReference type="GO" id="GO:1990281">
    <property type="term" value="C:efflux pump complex"/>
    <property type="evidence" value="ECO:0007669"/>
    <property type="project" value="TreeGrafter"/>
</dbReference>
<evidence type="ECO:0000259" key="5">
    <source>
        <dbReference type="Pfam" id="PF25917"/>
    </source>
</evidence>
<dbReference type="PANTHER" id="PTHR30469">
    <property type="entry name" value="MULTIDRUG RESISTANCE PROTEIN MDTA"/>
    <property type="match status" value="1"/>
</dbReference>
<dbReference type="InterPro" id="IPR058625">
    <property type="entry name" value="MdtA-like_BSH"/>
</dbReference>
<name>A0AAU7F7S5_9NEIS</name>
<dbReference type="KEGG" id="cmav:ABHF33_11305"/>
<proteinExistence type="inferred from homology"/>
<comment type="subcellular location">
    <subcellularLocation>
        <location evidence="1">Cell membrane</location>
    </subcellularLocation>
</comment>
<evidence type="ECO:0000256" key="4">
    <source>
        <dbReference type="SAM" id="SignalP"/>
    </source>
</evidence>
<protein>
    <submittedName>
        <fullName evidence="7">Efflux RND transporter periplasmic adaptor subunit</fullName>
    </submittedName>
</protein>
<feature type="domain" description="Multidrug resistance protein MdtA-like barrel-sandwich hybrid" evidence="5">
    <location>
        <begin position="65"/>
        <end position="206"/>
    </location>
</feature>
<evidence type="ECO:0000313" key="7">
    <source>
        <dbReference type="EMBL" id="XBL99654.1"/>
    </source>
</evidence>
<dbReference type="InterPro" id="IPR058626">
    <property type="entry name" value="MdtA-like_b-barrel"/>
</dbReference>
<dbReference type="Pfam" id="PF25917">
    <property type="entry name" value="BSH_RND"/>
    <property type="match status" value="1"/>
</dbReference>
<dbReference type="Gene3D" id="2.40.420.20">
    <property type="match status" value="1"/>
</dbReference>